<feature type="region of interest" description="Disordered" evidence="1">
    <location>
        <begin position="197"/>
        <end position="283"/>
    </location>
</feature>
<sequence length="404" mass="42783">MASSTSLLPLLVSAPACRHRFHTSTSASPRHLRPSHAPRLLRAARRRHSDAVVVVPDARPWVGDLSGAAASYRDGSEEDEDDADEEEDEDEDRSLDLLARFLHSVFRKASRRARRAASSSGKVPEGRLLLLYSTTPRHRRATTRHRTGEAEEQFRRLTRAAVLEEQLRRRRPLAQDASRGAPLVVATPARPDLGGRLAIGLHRGRGTPRSPASPQPPQRSHAGCRWEQAAGAGAAATQDAAGEQAAGAGHAALQDAGEGAAAAPPAAGTTPSSPHPLSPPLHIPCSSRRWPTCGGAGGLSSCAGGRCRYPQCSTSCPRPVLRVSLADADASRVAPWTPGLGLDGNKVKPWAGVAVAHGHDVGDGHISGDWGDVKSSPAKVPTHGGTAEVLNEMAMGVRNKKQWW</sequence>
<feature type="region of interest" description="Disordered" evidence="1">
    <location>
        <begin position="66"/>
        <end position="92"/>
    </location>
</feature>
<evidence type="ECO:0000313" key="3">
    <source>
        <dbReference type="Proteomes" id="UP000604825"/>
    </source>
</evidence>
<comment type="caution">
    <text evidence="2">The sequence shown here is derived from an EMBL/GenBank/DDBJ whole genome shotgun (WGS) entry which is preliminary data.</text>
</comment>
<dbReference type="AlphaFoldDB" id="A0A811MPA3"/>
<reference evidence="2" key="1">
    <citation type="submission" date="2020-10" db="EMBL/GenBank/DDBJ databases">
        <authorList>
            <person name="Han B."/>
            <person name="Lu T."/>
            <person name="Zhao Q."/>
            <person name="Huang X."/>
            <person name="Zhao Y."/>
        </authorList>
    </citation>
    <scope>NUCLEOTIDE SEQUENCE</scope>
</reference>
<name>A0A811MPA3_9POAL</name>
<dbReference type="InterPro" id="IPR039324">
    <property type="entry name" value="SHW1"/>
</dbReference>
<proteinExistence type="predicted"/>
<dbReference type="PANTHER" id="PTHR35474:SF1">
    <property type="entry name" value="ATP PHOSPHORIBOSYLTRANSFERASE REGULATORY SUBUNIT"/>
    <property type="match status" value="1"/>
</dbReference>
<feature type="compositionally biased region" description="Acidic residues" evidence="1">
    <location>
        <begin position="76"/>
        <end position="92"/>
    </location>
</feature>
<feature type="compositionally biased region" description="Low complexity" evidence="1">
    <location>
        <begin position="228"/>
        <end position="272"/>
    </location>
</feature>
<evidence type="ECO:0000313" key="2">
    <source>
        <dbReference type="EMBL" id="CAD6210292.1"/>
    </source>
</evidence>
<protein>
    <submittedName>
        <fullName evidence="2">Uncharacterized protein</fullName>
    </submittedName>
</protein>
<organism evidence="2 3">
    <name type="scientific">Miscanthus lutarioriparius</name>
    <dbReference type="NCBI Taxonomy" id="422564"/>
    <lineage>
        <taxon>Eukaryota</taxon>
        <taxon>Viridiplantae</taxon>
        <taxon>Streptophyta</taxon>
        <taxon>Embryophyta</taxon>
        <taxon>Tracheophyta</taxon>
        <taxon>Spermatophyta</taxon>
        <taxon>Magnoliopsida</taxon>
        <taxon>Liliopsida</taxon>
        <taxon>Poales</taxon>
        <taxon>Poaceae</taxon>
        <taxon>PACMAD clade</taxon>
        <taxon>Panicoideae</taxon>
        <taxon>Andropogonodae</taxon>
        <taxon>Andropogoneae</taxon>
        <taxon>Saccharinae</taxon>
        <taxon>Miscanthus</taxon>
    </lineage>
</organism>
<evidence type="ECO:0000256" key="1">
    <source>
        <dbReference type="SAM" id="MobiDB-lite"/>
    </source>
</evidence>
<keyword evidence="3" id="KW-1185">Reference proteome</keyword>
<dbReference type="GO" id="GO:0010100">
    <property type="term" value="P:negative regulation of photomorphogenesis"/>
    <property type="evidence" value="ECO:0007669"/>
    <property type="project" value="InterPro"/>
</dbReference>
<dbReference type="Proteomes" id="UP000604825">
    <property type="component" value="Unassembled WGS sequence"/>
</dbReference>
<dbReference type="PANTHER" id="PTHR35474">
    <property type="entry name" value="ATP PHOSPHORIBOSYLTRANSFERASE REGULATORY SUBUNIT"/>
    <property type="match status" value="1"/>
</dbReference>
<feature type="compositionally biased region" description="Pro residues" evidence="1">
    <location>
        <begin position="273"/>
        <end position="282"/>
    </location>
</feature>
<dbReference type="EMBL" id="CAJGYO010000002">
    <property type="protein sequence ID" value="CAD6210292.1"/>
    <property type="molecule type" value="Genomic_DNA"/>
</dbReference>
<dbReference type="GO" id="GO:0009787">
    <property type="term" value="P:regulation of abscisic acid-activated signaling pathway"/>
    <property type="evidence" value="ECO:0007669"/>
    <property type="project" value="InterPro"/>
</dbReference>
<accession>A0A811MPA3</accession>
<gene>
    <name evidence="2" type="ORF">NCGR_LOCUS6398</name>
</gene>